<gene>
    <name evidence="2" type="ORF">POM88_029109</name>
</gene>
<protein>
    <submittedName>
        <fullName evidence="2">Uncharacterized protein</fullName>
    </submittedName>
</protein>
<evidence type="ECO:0000256" key="1">
    <source>
        <dbReference type="SAM" id="MobiDB-lite"/>
    </source>
</evidence>
<dbReference type="AlphaFoldDB" id="A0AAD8MGY5"/>
<proteinExistence type="predicted"/>
<sequence length="303" mass="35578">MEVESLSVNEISTLVRTKVRRRIDYFFLDRMVELLQSYDNVSNSVMEHVLKYKDERDMKFYQKYGMFEDHDDADIAHLLEYSDEETPDYDDDFPTEEEVQAQPSQERPSNPTGKETAEDVEASLLSKCKEANKLESEGPNYQPCVLENPLRIKFIREEIPVRSFHKLKTSALKDLLYMVIGSTHLLEQMCSFEIEDILQRRKCDDSKLDKSRRKTLNAYPRRRFKLVEGNLKFRTFAFGQELWTDVQDAKVCLSKVVQKYIDEIEDDATFPDEISMVEGLREILKEALNKEDVARQKRKSEAK</sequence>
<keyword evidence="3" id="KW-1185">Reference proteome</keyword>
<organism evidence="2 3">
    <name type="scientific">Heracleum sosnowskyi</name>
    <dbReference type="NCBI Taxonomy" id="360622"/>
    <lineage>
        <taxon>Eukaryota</taxon>
        <taxon>Viridiplantae</taxon>
        <taxon>Streptophyta</taxon>
        <taxon>Embryophyta</taxon>
        <taxon>Tracheophyta</taxon>
        <taxon>Spermatophyta</taxon>
        <taxon>Magnoliopsida</taxon>
        <taxon>eudicotyledons</taxon>
        <taxon>Gunneridae</taxon>
        <taxon>Pentapetalae</taxon>
        <taxon>asterids</taxon>
        <taxon>campanulids</taxon>
        <taxon>Apiales</taxon>
        <taxon>Apiaceae</taxon>
        <taxon>Apioideae</taxon>
        <taxon>apioid superclade</taxon>
        <taxon>Tordylieae</taxon>
        <taxon>Tordyliinae</taxon>
        <taxon>Heracleum</taxon>
    </lineage>
</organism>
<name>A0AAD8MGY5_9APIA</name>
<feature type="compositionally biased region" description="Polar residues" evidence="1">
    <location>
        <begin position="101"/>
        <end position="113"/>
    </location>
</feature>
<reference evidence="2" key="1">
    <citation type="submission" date="2023-02" db="EMBL/GenBank/DDBJ databases">
        <title>Genome of toxic invasive species Heracleum sosnowskyi carries increased number of genes despite the absence of recent whole-genome duplications.</title>
        <authorList>
            <person name="Schelkunov M."/>
            <person name="Shtratnikova V."/>
            <person name="Makarenko M."/>
            <person name="Klepikova A."/>
            <person name="Omelchenko D."/>
            <person name="Novikova G."/>
            <person name="Obukhova E."/>
            <person name="Bogdanov V."/>
            <person name="Penin A."/>
            <person name="Logacheva M."/>
        </authorList>
    </citation>
    <scope>NUCLEOTIDE SEQUENCE</scope>
    <source>
        <strain evidence="2">Hsosn_3</strain>
        <tissue evidence="2">Leaf</tissue>
    </source>
</reference>
<evidence type="ECO:0000313" key="3">
    <source>
        <dbReference type="Proteomes" id="UP001237642"/>
    </source>
</evidence>
<dbReference type="EMBL" id="JAUIZM010000007">
    <property type="protein sequence ID" value="KAK1372916.1"/>
    <property type="molecule type" value="Genomic_DNA"/>
</dbReference>
<feature type="compositionally biased region" description="Acidic residues" evidence="1">
    <location>
        <begin position="85"/>
        <end position="99"/>
    </location>
</feature>
<reference evidence="2" key="2">
    <citation type="submission" date="2023-05" db="EMBL/GenBank/DDBJ databases">
        <authorList>
            <person name="Schelkunov M.I."/>
        </authorList>
    </citation>
    <scope>NUCLEOTIDE SEQUENCE</scope>
    <source>
        <strain evidence="2">Hsosn_3</strain>
        <tissue evidence="2">Leaf</tissue>
    </source>
</reference>
<feature type="region of interest" description="Disordered" evidence="1">
    <location>
        <begin position="85"/>
        <end position="120"/>
    </location>
</feature>
<accession>A0AAD8MGY5</accession>
<comment type="caution">
    <text evidence="2">The sequence shown here is derived from an EMBL/GenBank/DDBJ whole genome shotgun (WGS) entry which is preliminary data.</text>
</comment>
<evidence type="ECO:0000313" key="2">
    <source>
        <dbReference type="EMBL" id="KAK1372916.1"/>
    </source>
</evidence>
<dbReference type="Proteomes" id="UP001237642">
    <property type="component" value="Unassembled WGS sequence"/>
</dbReference>